<sequence length="51" mass="5324">MRGAGTPDSESLMVCAHLAMIISVIAAISGNCDVSVFLLCGVSVRSDTLRR</sequence>
<keyword evidence="1" id="KW-0472">Membrane</keyword>
<keyword evidence="3" id="KW-1185">Reference proteome</keyword>
<name>A0A1H4I6X3_9NOCA</name>
<proteinExistence type="predicted"/>
<feature type="transmembrane region" description="Helical" evidence="1">
    <location>
        <begin position="20"/>
        <end position="44"/>
    </location>
</feature>
<accession>A0A1H4I6X3</accession>
<keyword evidence="1" id="KW-1133">Transmembrane helix</keyword>
<gene>
    <name evidence="2" type="ORF">SAMN04490239_0151</name>
</gene>
<evidence type="ECO:0000256" key="1">
    <source>
        <dbReference type="SAM" id="Phobius"/>
    </source>
</evidence>
<keyword evidence="1" id="KW-0812">Transmembrane</keyword>
<dbReference type="AlphaFoldDB" id="A0A1H4I6X3"/>
<organism evidence="2 3">
    <name type="scientific">Rhodococcus koreensis</name>
    <dbReference type="NCBI Taxonomy" id="99653"/>
    <lineage>
        <taxon>Bacteria</taxon>
        <taxon>Bacillati</taxon>
        <taxon>Actinomycetota</taxon>
        <taxon>Actinomycetes</taxon>
        <taxon>Mycobacteriales</taxon>
        <taxon>Nocardiaceae</taxon>
        <taxon>Rhodococcus</taxon>
    </lineage>
</organism>
<dbReference type="EMBL" id="FNSV01000001">
    <property type="protein sequence ID" value="SEB29827.1"/>
    <property type="molecule type" value="Genomic_DNA"/>
</dbReference>
<evidence type="ECO:0000313" key="2">
    <source>
        <dbReference type="EMBL" id="SEB29827.1"/>
    </source>
</evidence>
<reference evidence="3" key="1">
    <citation type="submission" date="2016-10" db="EMBL/GenBank/DDBJ databases">
        <authorList>
            <person name="Varghese N."/>
            <person name="Submissions S."/>
        </authorList>
    </citation>
    <scope>NUCLEOTIDE SEQUENCE [LARGE SCALE GENOMIC DNA]</scope>
    <source>
        <strain evidence="3">DSM 44498</strain>
    </source>
</reference>
<protein>
    <submittedName>
        <fullName evidence="2">Uncharacterized protein</fullName>
    </submittedName>
</protein>
<dbReference type="Proteomes" id="UP000183561">
    <property type="component" value="Unassembled WGS sequence"/>
</dbReference>
<evidence type="ECO:0000313" key="3">
    <source>
        <dbReference type="Proteomes" id="UP000183561"/>
    </source>
</evidence>